<dbReference type="PANTHER" id="PTHR33169">
    <property type="entry name" value="PADR-FAMILY TRANSCRIPTIONAL REGULATOR"/>
    <property type="match status" value="1"/>
</dbReference>
<dbReference type="SUPFAM" id="SSF46785">
    <property type="entry name" value="Winged helix' DNA-binding domain"/>
    <property type="match status" value="1"/>
</dbReference>
<dbReference type="Gene3D" id="1.10.10.10">
    <property type="entry name" value="Winged helix-like DNA-binding domain superfamily/Winged helix DNA-binding domain"/>
    <property type="match status" value="1"/>
</dbReference>
<dbReference type="InterPro" id="IPR036388">
    <property type="entry name" value="WH-like_DNA-bd_sf"/>
</dbReference>
<gene>
    <name evidence="2" type="ORF">F6B43_03580</name>
</gene>
<dbReference type="PANTHER" id="PTHR33169:SF14">
    <property type="entry name" value="TRANSCRIPTIONAL REGULATOR RV3488"/>
    <property type="match status" value="1"/>
</dbReference>
<sequence>MDESWPGDWLRGVLETMALAVVSEGETYGYLIAARLAGAGMGTIKGGTLYPVLNRLERDGALASQWRQGEGGPGRKYYTITVAGRERFEQQRAQWQRFTERTSLLLRGEGNGVGHGNG</sequence>
<dbReference type="InterPro" id="IPR052509">
    <property type="entry name" value="Metal_resp_DNA-bind_regulator"/>
</dbReference>
<dbReference type="Pfam" id="PF03551">
    <property type="entry name" value="PadR"/>
    <property type="match status" value="1"/>
</dbReference>
<protein>
    <submittedName>
        <fullName evidence="2">PadR family transcriptional regulator</fullName>
    </submittedName>
</protein>
<dbReference type="Proteomes" id="UP000325827">
    <property type="component" value="Unassembled WGS sequence"/>
</dbReference>
<evidence type="ECO:0000313" key="3">
    <source>
        <dbReference type="Proteomes" id="UP000325827"/>
    </source>
</evidence>
<organism evidence="2 3">
    <name type="scientific">Microbacterium rhizomatis</name>
    <dbReference type="NCBI Taxonomy" id="1631477"/>
    <lineage>
        <taxon>Bacteria</taxon>
        <taxon>Bacillati</taxon>
        <taxon>Actinomycetota</taxon>
        <taxon>Actinomycetes</taxon>
        <taxon>Micrococcales</taxon>
        <taxon>Microbacteriaceae</taxon>
        <taxon>Microbacterium</taxon>
    </lineage>
</organism>
<accession>A0A5J5J7H2</accession>
<dbReference type="InterPro" id="IPR036390">
    <property type="entry name" value="WH_DNA-bd_sf"/>
</dbReference>
<feature type="domain" description="Transcription regulator PadR N-terminal" evidence="1">
    <location>
        <begin position="19"/>
        <end position="89"/>
    </location>
</feature>
<dbReference type="AlphaFoldDB" id="A0A5J5J7H2"/>
<name>A0A5J5J7H2_9MICO</name>
<reference evidence="3" key="1">
    <citation type="submission" date="2019-09" db="EMBL/GenBank/DDBJ databases">
        <title>Mumia zhuanghuii sp. nov. isolated from the intestinal contents of plateau pika (Ochotona curzoniae) in the Qinghai-Tibet plateau of China.</title>
        <authorList>
            <person name="Tian Z."/>
        </authorList>
    </citation>
    <scope>NUCLEOTIDE SEQUENCE [LARGE SCALE GENOMIC DNA]</scope>
    <source>
        <strain evidence="3">JCM 30598</strain>
    </source>
</reference>
<comment type="caution">
    <text evidence="2">The sequence shown here is derived from an EMBL/GenBank/DDBJ whole genome shotgun (WGS) entry which is preliminary data.</text>
</comment>
<dbReference type="InterPro" id="IPR005149">
    <property type="entry name" value="Tscrpt_reg_PadR_N"/>
</dbReference>
<dbReference type="RefSeq" id="WP_150447507.1">
    <property type="nucleotide sequence ID" value="NZ_VYSA01000001.1"/>
</dbReference>
<keyword evidence="3" id="KW-1185">Reference proteome</keyword>
<dbReference type="OrthoDB" id="122286at2"/>
<proteinExistence type="predicted"/>
<evidence type="ECO:0000259" key="1">
    <source>
        <dbReference type="Pfam" id="PF03551"/>
    </source>
</evidence>
<dbReference type="EMBL" id="VYSA01000001">
    <property type="protein sequence ID" value="KAA9110733.1"/>
    <property type="molecule type" value="Genomic_DNA"/>
</dbReference>
<evidence type="ECO:0000313" key="2">
    <source>
        <dbReference type="EMBL" id="KAA9110733.1"/>
    </source>
</evidence>